<comment type="caution">
    <text evidence="5">The sequence shown here is derived from an EMBL/GenBank/DDBJ whole genome shotgun (WGS) entry which is preliminary data.</text>
</comment>
<accession>A0ABU3CIT8</accession>
<organism evidence="5 6">
    <name type="scientific">Autumnicola lenta</name>
    <dbReference type="NCBI Taxonomy" id="3075593"/>
    <lineage>
        <taxon>Bacteria</taxon>
        <taxon>Pseudomonadati</taxon>
        <taxon>Bacteroidota</taxon>
        <taxon>Flavobacteriia</taxon>
        <taxon>Flavobacteriales</taxon>
        <taxon>Flavobacteriaceae</taxon>
        <taxon>Autumnicola</taxon>
    </lineage>
</organism>
<evidence type="ECO:0000256" key="2">
    <source>
        <dbReference type="SAM" id="MobiDB-lite"/>
    </source>
</evidence>
<feature type="chain" id="PRO_5045725121" evidence="3">
    <location>
        <begin position="19"/>
        <end position="183"/>
    </location>
</feature>
<keyword evidence="6" id="KW-1185">Reference proteome</keyword>
<protein>
    <submittedName>
        <fullName evidence="5">T9SS type A sorting domain-containing protein</fullName>
    </submittedName>
</protein>
<keyword evidence="1 3" id="KW-0732">Signal</keyword>
<gene>
    <name evidence="5" type="ORF">RM545_06210</name>
</gene>
<feature type="compositionally biased region" description="Basic and acidic residues" evidence="2">
    <location>
        <begin position="88"/>
        <end position="99"/>
    </location>
</feature>
<dbReference type="Proteomes" id="UP001245285">
    <property type="component" value="Unassembled WGS sequence"/>
</dbReference>
<proteinExistence type="predicted"/>
<name>A0ABU3CIT8_9FLAO</name>
<dbReference type="RefSeq" id="WP_311494452.1">
    <property type="nucleotide sequence ID" value="NZ_JAVRHO010000007.1"/>
</dbReference>
<evidence type="ECO:0000256" key="1">
    <source>
        <dbReference type="ARBA" id="ARBA00022729"/>
    </source>
</evidence>
<evidence type="ECO:0000313" key="6">
    <source>
        <dbReference type="Proteomes" id="UP001245285"/>
    </source>
</evidence>
<evidence type="ECO:0000256" key="3">
    <source>
        <dbReference type="SAM" id="SignalP"/>
    </source>
</evidence>
<dbReference type="NCBIfam" id="TIGR04183">
    <property type="entry name" value="Por_Secre_tail"/>
    <property type="match status" value="1"/>
</dbReference>
<feature type="domain" description="Secretion system C-terminal sorting" evidence="4">
    <location>
        <begin position="110"/>
        <end position="177"/>
    </location>
</feature>
<dbReference type="EMBL" id="JAVRHO010000007">
    <property type="protein sequence ID" value="MDT0646277.1"/>
    <property type="molecule type" value="Genomic_DNA"/>
</dbReference>
<dbReference type="InterPro" id="IPR026444">
    <property type="entry name" value="Secre_tail"/>
</dbReference>
<sequence length="183" mass="20613">MRYLPLLLTLFLTFLAQAQEEEPEANAGEIFHSVLTPAGGDAYSNAGSAAYSIGQVFYLSHDNADNSVNEGIQQPISLSSEEVPPVEEETKPPGQETDKNLPPVIDVIAYPNPMTEFFIIEIENFKADRYSYQLFDLNGRLMTTGSLENYRTKISPNNLQSAMYILKIFRQARNIKTFKIIKR</sequence>
<reference evidence="5 6" key="1">
    <citation type="submission" date="2023-09" db="EMBL/GenBank/DDBJ databases">
        <authorList>
            <person name="Rey-Velasco X."/>
        </authorList>
    </citation>
    <scope>NUCLEOTIDE SEQUENCE [LARGE SCALE GENOMIC DNA]</scope>
    <source>
        <strain evidence="5 6">F260</strain>
    </source>
</reference>
<feature type="region of interest" description="Disordered" evidence="2">
    <location>
        <begin position="77"/>
        <end position="100"/>
    </location>
</feature>
<feature type="signal peptide" evidence="3">
    <location>
        <begin position="1"/>
        <end position="18"/>
    </location>
</feature>
<evidence type="ECO:0000259" key="4">
    <source>
        <dbReference type="Pfam" id="PF18962"/>
    </source>
</evidence>
<evidence type="ECO:0000313" key="5">
    <source>
        <dbReference type="EMBL" id="MDT0646277.1"/>
    </source>
</evidence>
<dbReference type="Pfam" id="PF18962">
    <property type="entry name" value="Por_Secre_tail"/>
    <property type="match status" value="1"/>
</dbReference>